<reference evidence="1" key="1">
    <citation type="submission" date="2022-03" db="EMBL/GenBank/DDBJ databases">
        <authorList>
            <person name="Lindestad O."/>
        </authorList>
    </citation>
    <scope>NUCLEOTIDE SEQUENCE</scope>
</reference>
<keyword evidence="2" id="KW-1185">Reference proteome</keyword>
<protein>
    <submittedName>
        <fullName evidence="1">Jg21987 protein</fullName>
    </submittedName>
</protein>
<dbReference type="AlphaFoldDB" id="A0A8S4QSS6"/>
<accession>A0A8S4QSS6</accession>
<proteinExistence type="predicted"/>
<name>A0A8S4QSS6_9NEOP</name>
<comment type="caution">
    <text evidence="1">The sequence shown here is derived from an EMBL/GenBank/DDBJ whole genome shotgun (WGS) entry which is preliminary data.</text>
</comment>
<dbReference type="Proteomes" id="UP000838756">
    <property type="component" value="Unassembled WGS sequence"/>
</dbReference>
<evidence type="ECO:0000313" key="1">
    <source>
        <dbReference type="EMBL" id="CAH2217552.1"/>
    </source>
</evidence>
<gene>
    <name evidence="1" type="primary">jg21987</name>
    <name evidence="1" type="ORF">PAEG_LOCUS5440</name>
</gene>
<evidence type="ECO:0000313" key="2">
    <source>
        <dbReference type="Proteomes" id="UP000838756"/>
    </source>
</evidence>
<organism evidence="1 2">
    <name type="scientific">Pararge aegeria aegeria</name>
    <dbReference type="NCBI Taxonomy" id="348720"/>
    <lineage>
        <taxon>Eukaryota</taxon>
        <taxon>Metazoa</taxon>
        <taxon>Ecdysozoa</taxon>
        <taxon>Arthropoda</taxon>
        <taxon>Hexapoda</taxon>
        <taxon>Insecta</taxon>
        <taxon>Pterygota</taxon>
        <taxon>Neoptera</taxon>
        <taxon>Endopterygota</taxon>
        <taxon>Lepidoptera</taxon>
        <taxon>Glossata</taxon>
        <taxon>Ditrysia</taxon>
        <taxon>Papilionoidea</taxon>
        <taxon>Nymphalidae</taxon>
        <taxon>Satyrinae</taxon>
        <taxon>Satyrini</taxon>
        <taxon>Parargina</taxon>
        <taxon>Pararge</taxon>
    </lineage>
</organism>
<dbReference type="EMBL" id="CAKXAJ010018260">
    <property type="protein sequence ID" value="CAH2217552.1"/>
    <property type="molecule type" value="Genomic_DNA"/>
</dbReference>
<sequence length="84" mass="9392">MKIILHLYLYYLIFNARGSYHHFIDIKNGDCGKGTGIRVGSGDSTGCGSGRLVAAPEYTRAADCIRPTRSTQKYLNCLHEIRKK</sequence>